<proteinExistence type="predicted"/>
<gene>
    <name evidence="3" type="ORF">UV12_C0001G0088</name>
</gene>
<feature type="signal peptide" evidence="2">
    <location>
        <begin position="1"/>
        <end position="20"/>
    </location>
</feature>
<keyword evidence="1" id="KW-0812">Transmembrane</keyword>
<sequence>MNKIIIASALFLSSFSVAYAIGAVVPGAGTTSSVSSAVSLIVQYINLAIEFLILAGVAWVIWNAFKFVMAGGEAEKRDEARSGIIYGLIGIAVMLSVWGLVTLVMSSTGLGTTKTIVVPAV</sequence>
<keyword evidence="1" id="KW-1133">Transmembrane helix</keyword>
<dbReference type="EMBL" id="LCDG01000001">
    <property type="protein sequence ID" value="KKS48393.1"/>
    <property type="molecule type" value="Genomic_DNA"/>
</dbReference>
<comment type="caution">
    <text evidence="3">The sequence shown here is derived from an EMBL/GenBank/DDBJ whole genome shotgun (WGS) entry which is preliminary data.</text>
</comment>
<dbReference type="AlphaFoldDB" id="A0A0G1CFN6"/>
<evidence type="ECO:0000313" key="4">
    <source>
        <dbReference type="Proteomes" id="UP000034704"/>
    </source>
</evidence>
<evidence type="ECO:0008006" key="5">
    <source>
        <dbReference type="Google" id="ProtNLM"/>
    </source>
</evidence>
<organism evidence="3 4">
    <name type="scientific">Candidatus Nomurabacteria bacterium GW2011_GWC2_42_20</name>
    <dbReference type="NCBI Taxonomy" id="1618756"/>
    <lineage>
        <taxon>Bacteria</taxon>
        <taxon>Candidatus Nomuraibacteriota</taxon>
    </lineage>
</organism>
<dbReference type="STRING" id="1618756.UV12_C0001G0088"/>
<name>A0A0G1CFN6_9BACT</name>
<accession>A0A0G1CFN6</accession>
<evidence type="ECO:0000313" key="3">
    <source>
        <dbReference type="EMBL" id="KKS48393.1"/>
    </source>
</evidence>
<feature type="transmembrane region" description="Helical" evidence="1">
    <location>
        <begin position="83"/>
        <end position="105"/>
    </location>
</feature>
<dbReference type="Pfam" id="PF18895">
    <property type="entry name" value="T4SS_pilin"/>
    <property type="match status" value="1"/>
</dbReference>
<dbReference type="InterPro" id="IPR043993">
    <property type="entry name" value="T4SS_pilin"/>
</dbReference>
<protein>
    <recommendedName>
        <fullName evidence="5">DUF4134 domain-containing protein</fullName>
    </recommendedName>
</protein>
<keyword evidence="2" id="KW-0732">Signal</keyword>
<feature type="transmembrane region" description="Helical" evidence="1">
    <location>
        <begin position="44"/>
        <end position="62"/>
    </location>
</feature>
<feature type="chain" id="PRO_5002536343" description="DUF4134 domain-containing protein" evidence="2">
    <location>
        <begin position="21"/>
        <end position="121"/>
    </location>
</feature>
<evidence type="ECO:0000256" key="1">
    <source>
        <dbReference type="SAM" id="Phobius"/>
    </source>
</evidence>
<keyword evidence="1" id="KW-0472">Membrane</keyword>
<evidence type="ECO:0000256" key="2">
    <source>
        <dbReference type="SAM" id="SignalP"/>
    </source>
</evidence>
<dbReference type="Proteomes" id="UP000034704">
    <property type="component" value="Unassembled WGS sequence"/>
</dbReference>
<reference evidence="3 4" key="1">
    <citation type="journal article" date="2015" name="Nature">
        <title>rRNA introns, odd ribosomes, and small enigmatic genomes across a large radiation of phyla.</title>
        <authorList>
            <person name="Brown C.T."/>
            <person name="Hug L.A."/>
            <person name="Thomas B.C."/>
            <person name="Sharon I."/>
            <person name="Castelle C.J."/>
            <person name="Singh A."/>
            <person name="Wilkins M.J."/>
            <person name="Williams K.H."/>
            <person name="Banfield J.F."/>
        </authorList>
    </citation>
    <scope>NUCLEOTIDE SEQUENCE [LARGE SCALE GENOMIC DNA]</scope>
</reference>